<dbReference type="RefSeq" id="WP_057804091.1">
    <property type="nucleotide sequence ID" value="NZ_AZDV01000026.1"/>
</dbReference>
<dbReference type="STRING" id="1423715.FD25_GL000787"/>
<dbReference type="InterPro" id="IPR029052">
    <property type="entry name" value="Metallo-depent_PP-like"/>
</dbReference>
<comment type="similarity">
    <text evidence="1">Belongs to the metallophosphoesterase superfamily. YfcE family.</text>
</comment>
<dbReference type="PIRSF" id="PIRSF000883">
    <property type="entry name" value="Pesterase_MJ0912"/>
    <property type="match status" value="1"/>
</dbReference>
<name>A0A0R1LG06_9LACO</name>
<organism evidence="3 4">
    <name type="scientific">Levilactobacillus acidifarinae DSM 19394 = JCM 15949</name>
    <dbReference type="NCBI Taxonomy" id="1423715"/>
    <lineage>
        <taxon>Bacteria</taxon>
        <taxon>Bacillati</taxon>
        <taxon>Bacillota</taxon>
        <taxon>Bacilli</taxon>
        <taxon>Lactobacillales</taxon>
        <taxon>Lactobacillaceae</taxon>
        <taxon>Levilactobacillus</taxon>
    </lineage>
</organism>
<accession>A0A0R1LG06</accession>
<dbReference type="GO" id="GO:0005737">
    <property type="term" value="C:cytoplasm"/>
    <property type="evidence" value="ECO:0007669"/>
    <property type="project" value="TreeGrafter"/>
</dbReference>
<gene>
    <name evidence="3" type="ORF">FD25_GL000787</name>
</gene>
<dbReference type="InterPro" id="IPR024654">
    <property type="entry name" value="Calcineurin-like_PHP_lpxH"/>
</dbReference>
<dbReference type="EMBL" id="AZDV01000026">
    <property type="protein sequence ID" value="KRK94811.1"/>
    <property type="molecule type" value="Genomic_DNA"/>
</dbReference>
<proteinExistence type="inferred from homology"/>
<comment type="caution">
    <text evidence="3">The sequence shown here is derived from an EMBL/GenBank/DDBJ whole genome shotgun (WGS) entry which is preliminary data.</text>
</comment>
<reference evidence="3 4" key="1">
    <citation type="journal article" date="2015" name="Genome Announc.">
        <title>Expanding the biotechnology potential of lactobacilli through comparative genomics of 213 strains and associated genera.</title>
        <authorList>
            <person name="Sun Z."/>
            <person name="Harris H.M."/>
            <person name="McCann A."/>
            <person name="Guo C."/>
            <person name="Argimon S."/>
            <person name="Zhang W."/>
            <person name="Yang X."/>
            <person name="Jeffery I.B."/>
            <person name="Cooney J.C."/>
            <person name="Kagawa T.F."/>
            <person name="Liu W."/>
            <person name="Song Y."/>
            <person name="Salvetti E."/>
            <person name="Wrobel A."/>
            <person name="Rasinkangas P."/>
            <person name="Parkhill J."/>
            <person name="Rea M.C."/>
            <person name="O'Sullivan O."/>
            <person name="Ritari J."/>
            <person name="Douillard F.P."/>
            <person name="Paul Ross R."/>
            <person name="Yang R."/>
            <person name="Briner A.E."/>
            <person name="Felis G.E."/>
            <person name="de Vos W.M."/>
            <person name="Barrangou R."/>
            <person name="Klaenhammer T.R."/>
            <person name="Caufield P.W."/>
            <person name="Cui Y."/>
            <person name="Zhang H."/>
            <person name="O'Toole P.W."/>
        </authorList>
    </citation>
    <scope>NUCLEOTIDE SEQUENCE [LARGE SCALE GENOMIC DNA]</scope>
    <source>
        <strain evidence="3 4">DSM 19394</strain>
    </source>
</reference>
<dbReference type="Gene3D" id="3.60.21.10">
    <property type="match status" value="1"/>
</dbReference>
<sequence>MAKIAVISDVHGNVTALQAVLADARAAGCTDYWFLGDLFLPGPGAHELLTTLDALPITTYVRGNWEDILFATVDGAIDRTDPIDVYATILGHYVWTHLTPADHRRLRALPMVQRRTVNGLTYQLTHNQLTKNFGHTLMPAQDQAAFDQLAAGHADVLLYGHTHHQLVRQSSAGQLIINPGTVGMPFTQWAAFAKDLRAQYAILTTSDFYAPTVDLRRVAYNAETEIALARAAQLPYLDLYTAQLHTGVVRTHDRPALTAATQRHGYQAEFARLCAQFPADGRVRD</sequence>
<dbReference type="InterPro" id="IPR011152">
    <property type="entry name" value="Pesterase_MJ0912"/>
</dbReference>
<feature type="domain" description="Calcineurin-like phosphoesterase" evidence="2">
    <location>
        <begin position="3"/>
        <end position="188"/>
    </location>
</feature>
<evidence type="ECO:0000313" key="4">
    <source>
        <dbReference type="Proteomes" id="UP000051955"/>
    </source>
</evidence>
<dbReference type="Proteomes" id="UP000051955">
    <property type="component" value="Unassembled WGS sequence"/>
</dbReference>
<protein>
    <recommendedName>
        <fullName evidence="2">Calcineurin-like phosphoesterase domain-containing protein</fullName>
    </recommendedName>
</protein>
<evidence type="ECO:0000313" key="3">
    <source>
        <dbReference type="EMBL" id="KRK94811.1"/>
    </source>
</evidence>
<evidence type="ECO:0000259" key="2">
    <source>
        <dbReference type="Pfam" id="PF12850"/>
    </source>
</evidence>
<dbReference type="GO" id="GO:0016791">
    <property type="term" value="F:phosphatase activity"/>
    <property type="evidence" value="ECO:0007669"/>
    <property type="project" value="TreeGrafter"/>
</dbReference>
<dbReference type="InterPro" id="IPR050126">
    <property type="entry name" value="Ap4A_hydrolase"/>
</dbReference>
<dbReference type="PATRIC" id="fig|1423715.3.peg.815"/>
<dbReference type="AlphaFoldDB" id="A0A0R1LG06"/>
<dbReference type="PANTHER" id="PTHR42850">
    <property type="entry name" value="METALLOPHOSPHOESTERASE"/>
    <property type="match status" value="1"/>
</dbReference>
<dbReference type="Pfam" id="PF12850">
    <property type="entry name" value="Metallophos_2"/>
    <property type="match status" value="1"/>
</dbReference>
<dbReference type="SUPFAM" id="SSF56300">
    <property type="entry name" value="Metallo-dependent phosphatases"/>
    <property type="match status" value="1"/>
</dbReference>
<dbReference type="OrthoDB" id="9813918at2"/>
<dbReference type="PANTHER" id="PTHR42850:SF2">
    <property type="entry name" value="BLL5683 PROTEIN"/>
    <property type="match status" value="1"/>
</dbReference>
<evidence type="ECO:0000256" key="1">
    <source>
        <dbReference type="ARBA" id="ARBA00008950"/>
    </source>
</evidence>
<keyword evidence="4" id="KW-1185">Reference proteome</keyword>